<dbReference type="AlphaFoldDB" id="A0AA41MUA0"/>
<feature type="region of interest" description="Disordered" evidence="3">
    <location>
        <begin position="1"/>
        <end position="40"/>
    </location>
</feature>
<evidence type="ECO:0000256" key="2">
    <source>
        <dbReference type="ARBA" id="ARBA00019581"/>
    </source>
</evidence>
<evidence type="ECO:0000256" key="1">
    <source>
        <dbReference type="ARBA" id="ARBA00008942"/>
    </source>
</evidence>
<dbReference type="PANTHER" id="PTHR31974:SF2">
    <property type="entry name" value="BIOGENESIS OF LYSOSOME-RELATED ORGANELLES COMPLEX 1 SUBUNIT 3"/>
    <property type="match status" value="1"/>
</dbReference>
<dbReference type="GO" id="GO:0031083">
    <property type="term" value="C:BLOC-1 complex"/>
    <property type="evidence" value="ECO:0007669"/>
    <property type="project" value="TreeGrafter"/>
</dbReference>
<accession>A0AA41MUA0</accession>
<dbReference type="Proteomes" id="UP001166674">
    <property type="component" value="Unassembled WGS sequence"/>
</dbReference>
<dbReference type="InterPro" id="IPR017245">
    <property type="entry name" value="BLOC-1_complex_su-3"/>
</dbReference>
<protein>
    <recommendedName>
        <fullName evidence="2">Biogenesis of lysosome-related organelles complex 1 subunit 3</fullName>
    </recommendedName>
</protein>
<gene>
    <name evidence="4" type="ORF">SUZIE_146455</name>
</gene>
<comment type="caution">
    <text evidence="4">The sequence shown here is derived from an EMBL/GenBank/DDBJ whole genome shotgun (WGS) entry which is preliminary data.</text>
</comment>
<feature type="region of interest" description="Disordered" evidence="3">
    <location>
        <begin position="102"/>
        <end position="244"/>
    </location>
</feature>
<name>A0AA41MUA0_SCICA</name>
<feature type="compositionally biased region" description="Basic and acidic residues" evidence="3">
    <location>
        <begin position="150"/>
        <end position="159"/>
    </location>
</feature>
<dbReference type="EMBL" id="JAATJV010317600">
    <property type="protein sequence ID" value="MBZ3878141.1"/>
    <property type="molecule type" value="Genomic_DNA"/>
</dbReference>
<evidence type="ECO:0000313" key="4">
    <source>
        <dbReference type="EMBL" id="MBZ3878141.1"/>
    </source>
</evidence>
<proteinExistence type="inferred from homology"/>
<evidence type="ECO:0000256" key="3">
    <source>
        <dbReference type="SAM" id="MobiDB-lite"/>
    </source>
</evidence>
<keyword evidence="5" id="KW-1185">Reference proteome</keyword>
<feature type="compositionally biased region" description="Low complexity" evidence="3">
    <location>
        <begin position="193"/>
        <end position="219"/>
    </location>
</feature>
<sequence length="364" mass="38065">MGQSPNQSEHSFRGSPRSPPTAEGEEMTPGRGDTSRGLGVLQGVLTQQGAGVGRALPKAPLTVPVQPGKGPSSLIPVLPLLFAWLYLKAPNSFLSLMSRPRPHQSLGGETPDSEPCPGVPGESSALKTGVSKADDSGASHTRLTTKPIKTRAESGRELLETQLRAMASQGRRRRPPRRPGTVVPGEAAETDSELSASSSEEELYLGPSGPTRGRPTGLRVAGEAAETDSDPEPEPTAAPKDLPPLVVQRESAREAWAAEEAPAPAPARSLLQLRLAESQARLDHNVAATVSGVYRRAGRDVAALARRLAAAQMAGLAAAHSVRLARGDLCALAERLDIVASCCLLPDIRGVPGTEPEQDPGPRA</sequence>
<evidence type="ECO:0000313" key="5">
    <source>
        <dbReference type="Proteomes" id="UP001166674"/>
    </source>
</evidence>
<organism evidence="4 5">
    <name type="scientific">Sciurus carolinensis</name>
    <name type="common">Eastern gray squirrel</name>
    <dbReference type="NCBI Taxonomy" id="30640"/>
    <lineage>
        <taxon>Eukaryota</taxon>
        <taxon>Metazoa</taxon>
        <taxon>Chordata</taxon>
        <taxon>Craniata</taxon>
        <taxon>Vertebrata</taxon>
        <taxon>Euteleostomi</taxon>
        <taxon>Mammalia</taxon>
        <taxon>Eutheria</taxon>
        <taxon>Euarchontoglires</taxon>
        <taxon>Glires</taxon>
        <taxon>Rodentia</taxon>
        <taxon>Sciuromorpha</taxon>
        <taxon>Sciuridae</taxon>
        <taxon>Sciurinae</taxon>
        <taxon>Sciurini</taxon>
        <taxon>Sciurus</taxon>
    </lineage>
</organism>
<reference evidence="4" key="1">
    <citation type="submission" date="2020-03" db="EMBL/GenBank/DDBJ databases">
        <title>Studies in the Genomics of Life Span.</title>
        <authorList>
            <person name="Glass D."/>
        </authorList>
    </citation>
    <scope>NUCLEOTIDE SEQUENCE</scope>
    <source>
        <strain evidence="4">SUZIE</strain>
        <tissue evidence="4">Muscle</tissue>
    </source>
</reference>
<dbReference type="PANTHER" id="PTHR31974">
    <property type="entry name" value="BIOGENESIS OF LYSOSOME-RELATED ORGANELLES COMPLEX 1 SUBUNIT 3"/>
    <property type="match status" value="1"/>
</dbReference>
<dbReference type="Pfam" id="PF15753">
    <property type="entry name" value="BLOC1S3"/>
    <property type="match status" value="1"/>
</dbReference>
<comment type="similarity">
    <text evidence="1">Belongs to the BLOC1S3 family.</text>
</comment>